<sequence length="109" mass="12016">MSLEQEARALTDQAERLLQAVRESGTPTDAAAGMVMEYMIDALSDCGEGLRMLEDRLSRTRRTRSGAELREFDTALVDLGICQQTMEGVQRLLGNARGGLLRIERGEVS</sequence>
<protein>
    <submittedName>
        <fullName evidence="1">Uncharacterized protein</fullName>
    </submittedName>
</protein>
<accession>A0A7W3QKB0</accession>
<dbReference type="Proteomes" id="UP000572680">
    <property type="component" value="Unassembled WGS sequence"/>
</dbReference>
<keyword evidence="2" id="KW-1185">Reference proteome</keyword>
<organism evidence="1 2">
    <name type="scientific">Actinomadura namibiensis</name>
    <dbReference type="NCBI Taxonomy" id="182080"/>
    <lineage>
        <taxon>Bacteria</taxon>
        <taxon>Bacillati</taxon>
        <taxon>Actinomycetota</taxon>
        <taxon>Actinomycetes</taxon>
        <taxon>Streptosporangiales</taxon>
        <taxon>Thermomonosporaceae</taxon>
        <taxon>Actinomadura</taxon>
    </lineage>
</organism>
<evidence type="ECO:0000313" key="1">
    <source>
        <dbReference type="EMBL" id="MBA8950216.1"/>
    </source>
</evidence>
<proteinExistence type="predicted"/>
<evidence type="ECO:0000313" key="2">
    <source>
        <dbReference type="Proteomes" id="UP000572680"/>
    </source>
</evidence>
<dbReference type="EMBL" id="JACJIA010000002">
    <property type="protein sequence ID" value="MBA8950216.1"/>
    <property type="molecule type" value="Genomic_DNA"/>
</dbReference>
<dbReference type="AlphaFoldDB" id="A0A7W3QKB0"/>
<name>A0A7W3QKB0_ACTNM</name>
<reference evidence="1 2" key="1">
    <citation type="submission" date="2020-08" db="EMBL/GenBank/DDBJ databases">
        <title>Genomic Encyclopedia of Type Strains, Phase IV (KMG-IV): sequencing the most valuable type-strain genomes for metagenomic binning, comparative biology and taxonomic classification.</title>
        <authorList>
            <person name="Goeker M."/>
        </authorList>
    </citation>
    <scope>NUCLEOTIDE SEQUENCE [LARGE SCALE GENOMIC DNA]</scope>
    <source>
        <strain evidence="1 2">DSM 44197</strain>
    </source>
</reference>
<gene>
    <name evidence="1" type="ORF">HNR61_001829</name>
</gene>
<dbReference type="RefSeq" id="WP_182842671.1">
    <property type="nucleotide sequence ID" value="NZ_BAAALP010000035.1"/>
</dbReference>
<comment type="caution">
    <text evidence="1">The sequence shown here is derived from an EMBL/GenBank/DDBJ whole genome shotgun (WGS) entry which is preliminary data.</text>
</comment>